<comment type="caution">
    <text evidence="2">The sequence shown here is derived from an EMBL/GenBank/DDBJ whole genome shotgun (WGS) entry which is preliminary data.</text>
</comment>
<dbReference type="EMBL" id="WHWB01034667">
    <property type="protein sequence ID" value="KAJ7406294.1"/>
    <property type="molecule type" value="Genomic_DNA"/>
</dbReference>
<evidence type="ECO:0000313" key="2">
    <source>
        <dbReference type="EMBL" id="KAJ7406294.1"/>
    </source>
</evidence>
<evidence type="ECO:0000256" key="1">
    <source>
        <dbReference type="SAM" id="MobiDB-lite"/>
    </source>
</evidence>
<reference evidence="2" key="1">
    <citation type="submission" date="2019-10" db="EMBL/GenBank/DDBJ databases">
        <authorList>
            <person name="Soares A.E.R."/>
            <person name="Aleixo A."/>
            <person name="Schneider P."/>
            <person name="Miyaki C.Y."/>
            <person name="Schneider M.P."/>
            <person name="Mello C."/>
            <person name="Vasconcelos A.T.R."/>
        </authorList>
    </citation>
    <scope>NUCLEOTIDE SEQUENCE</scope>
    <source>
        <tissue evidence="2">Muscle</tissue>
    </source>
</reference>
<dbReference type="Proteomes" id="UP001145742">
    <property type="component" value="Unassembled WGS sequence"/>
</dbReference>
<feature type="compositionally biased region" description="Polar residues" evidence="1">
    <location>
        <begin position="1"/>
        <end position="10"/>
    </location>
</feature>
<organism evidence="2 3">
    <name type="scientific">Willisornis vidua</name>
    <name type="common">Xingu scale-backed antbird</name>
    <dbReference type="NCBI Taxonomy" id="1566151"/>
    <lineage>
        <taxon>Eukaryota</taxon>
        <taxon>Metazoa</taxon>
        <taxon>Chordata</taxon>
        <taxon>Craniata</taxon>
        <taxon>Vertebrata</taxon>
        <taxon>Euteleostomi</taxon>
        <taxon>Archelosauria</taxon>
        <taxon>Archosauria</taxon>
        <taxon>Dinosauria</taxon>
        <taxon>Saurischia</taxon>
        <taxon>Theropoda</taxon>
        <taxon>Coelurosauria</taxon>
        <taxon>Aves</taxon>
        <taxon>Neognathae</taxon>
        <taxon>Neoaves</taxon>
        <taxon>Telluraves</taxon>
        <taxon>Australaves</taxon>
        <taxon>Passeriformes</taxon>
        <taxon>Thamnophilidae</taxon>
        <taxon>Willisornis</taxon>
    </lineage>
</organism>
<proteinExistence type="predicted"/>
<gene>
    <name evidence="2" type="ORF">WISP_134711</name>
</gene>
<accession>A0ABQ9CNR8</accession>
<protein>
    <submittedName>
        <fullName evidence="2">Uncharacterized protein</fullName>
    </submittedName>
</protein>
<evidence type="ECO:0000313" key="3">
    <source>
        <dbReference type="Proteomes" id="UP001145742"/>
    </source>
</evidence>
<feature type="region of interest" description="Disordered" evidence="1">
    <location>
        <begin position="1"/>
        <end position="21"/>
    </location>
</feature>
<name>A0ABQ9CNR8_9PASS</name>
<keyword evidence="3" id="KW-1185">Reference proteome</keyword>
<feature type="compositionally biased region" description="Basic and acidic residues" evidence="1">
    <location>
        <begin position="11"/>
        <end position="21"/>
    </location>
</feature>
<sequence length="99" mass="11124">MTPNSLVQLTHQREGMPSRDLDKLGKSAHENFMKFNKVKCKVVHQGCGDPRHKYSLGREWKDSSPMEKLLVVFVDENLNLQCALTVQKASVPGAIMKAT</sequence>